<evidence type="ECO:0000313" key="2">
    <source>
        <dbReference type="Proteomes" id="UP001143910"/>
    </source>
</evidence>
<accession>A0ACC1NPN0</accession>
<dbReference type="Proteomes" id="UP001143910">
    <property type="component" value="Unassembled WGS sequence"/>
</dbReference>
<gene>
    <name evidence="1" type="ORF">NQ176_g2716</name>
</gene>
<sequence>MRFLYATGLVTLGINWASAQGVGFCLCPTGLACSGSTPQCTVDNKGASVCCASGQKAINGQCTSSSSNVCSDGVTICSGSTPQCTINVSVYIDSTGGALSNTICCPSGQKALNSKCYPRNAKLMPCYRNGDTPCDWGQGYYCAWNAGNADSKCCKLDEYYKGTSCVKKP</sequence>
<proteinExistence type="predicted"/>
<name>A0ACC1NPN0_9HYPO</name>
<dbReference type="EMBL" id="JANJQO010000208">
    <property type="protein sequence ID" value="KAJ2980313.1"/>
    <property type="molecule type" value="Genomic_DNA"/>
</dbReference>
<keyword evidence="2" id="KW-1185">Reference proteome</keyword>
<reference evidence="1" key="1">
    <citation type="submission" date="2022-08" db="EMBL/GenBank/DDBJ databases">
        <title>Genome Sequence of Lecanicillium fungicola.</title>
        <authorList>
            <person name="Buettner E."/>
        </authorList>
    </citation>
    <scope>NUCLEOTIDE SEQUENCE</scope>
    <source>
        <strain evidence="1">Babe33</strain>
    </source>
</reference>
<evidence type="ECO:0000313" key="1">
    <source>
        <dbReference type="EMBL" id="KAJ2980313.1"/>
    </source>
</evidence>
<organism evidence="1 2">
    <name type="scientific">Zarea fungicola</name>
    <dbReference type="NCBI Taxonomy" id="93591"/>
    <lineage>
        <taxon>Eukaryota</taxon>
        <taxon>Fungi</taxon>
        <taxon>Dikarya</taxon>
        <taxon>Ascomycota</taxon>
        <taxon>Pezizomycotina</taxon>
        <taxon>Sordariomycetes</taxon>
        <taxon>Hypocreomycetidae</taxon>
        <taxon>Hypocreales</taxon>
        <taxon>Cordycipitaceae</taxon>
        <taxon>Zarea</taxon>
    </lineage>
</organism>
<protein>
    <submittedName>
        <fullName evidence="1">Uncharacterized protein</fullName>
    </submittedName>
</protein>
<comment type="caution">
    <text evidence="1">The sequence shown here is derived from an EMBL/GenBank/DDBJ whole genome shotgun (WGS) entry which is preliminary data.</text>
</comment>